<evidence type="ECO:0008006" key="3">
    <source>
        <dbReference type="Google" id="ProtNLM"/>
    </source>
</evidence>
<proteinExistence type="predicted"/>
<organism evidence="1 2">
    <name type="scientific">Candidatus Opimibacter skivensis</name>
    <dbReference type="NCBI Taxonomy" id="2982028"/>
    <lineage>
        <taxon>Bacteria</taxon>
        <taxon>Pseudomonadati</taxon>
        <taxon>Bacteroidota</taxon>
        <taxon>Saprospiria</taxon>
        <taxon>Saprospirales</taxon>
        <taxon>Saprospiraceae</taxon>
        <taxon>Candidatus Opimibacter</taxon>
    </lineage>
</organism>
<gene>
    <name evidence="1" type="ORF">IPP15_23625</name>
</gene>
<dbReference type="Proteomes" id="UP000808337">
    <property type="component" value="Unassembled WGS sequence"/>
</dbReference>
<protein>
    <recommendedName>
        <fullName evidence="3">Group II intron maturase-specific domain-containing protein</fullName>
    </recommendedName>
</protein>
<sequence length="73" mass="9038">MAKLLNPIARGVSGYYCKIWYGHTFCLWHGLNQRLLKWVTWEKDLYLQSAVRWLKLKYKENPNLFYHWKWVHP</sequence>
<evidence type="ECO:0000313" key="1">
    <source>
        <dbReference type="EMBL" id="MBK9985292.1"/>
    </source>
</evidence>
<dbReference type="EMBL" id="JADKGY010000035">
    <property type="protein sequence ID" value="MBK9985292.1"/>
    <property type="molecule type" value="Genomic_DNA"/>
</dbReference>
<comment type="caution">
    <text evidence="1">The sequence shown here is derived from an EMBL/GenBank/DDBJ whole genome shotgun (WGS) entry which is preliminary data.</text>
</comment>
<dbReference type="AlphaFoldDB" id="A0A9D7SY66"/>
<name>A0A9D7SY66_9BACT</name>
<accession>A0A9D7SY66</accession>
<evidence type="ECO:0000313" key="2">
    <source>
        <dbReference type="Proteomes" id="UP000808337"/>
    </source>
</evidence>
<reference evidence="1 2" key="1">
    <citation type="submission" date="2020-10" db="EMBL/GenBank/DDBJ databases">
        <title>Connecting structure to function with the recovery of over 1000 high-quality activated sludge metagenome-assembled genomes encoding full-length rRNA genes using long-read sequencing.</title>
        <authorList>
            <person name="Singleton C.M."/>
            <person name="Petriglieri F."/>
            <person name="Kristensen J.M."/>
            <person name="Kirkegaard R.H."/>
            <person name="Michaelsen T.Y."/>
            <person name="Andersen M.H."/>
            <person name="Karst S.M."/>
            <person name="Dueholm M.S."/>
            <person name="Nielsen P.H."/>
            <person name="Albertsen M."/>
        </authorList>
    </citation>
    <scope>NUCLEOTIDE SEQUENCE [LARGE SCALE GENOMIC DNA]</scope>
    <source>
        <strain evidence="1">Ribe_18-Q3-R11-54_MAXAC.273</strain>
    </source>
</reference>